<protein>
    <submittedName>
        <fullName evidence="1">Uncharacterized protein</fullName>
    </submittedName>
</protein>
<proteinExistence type="predicted"/>
<dbReference type="AlphaFoldDB" id="A0A166INX4"/>
<feature type="non-terminal residue" evidence="1">
    <location>
        <position position="1"/>
    </location>
</feature>
<evidence type="ECO:0000313" key="1">
    <source>
        <dbReference type="EMBL" id="KZP20029.1"/>
    </source>
</evidence>
<dbReference type="Proteomes" id="UP000076532">
    <property type="component" value="Unassembled WGS sequence"/>
</dbReference>
<feature type="non-terminal residue" evidence="1">
    <location>
        <position position="211"/>
    </location>
</feature>
<evidence type="ECO:0000313" key="2">
    <source>
        <dbReference type="Proteomes" id="UP000076532"/>
    </source>
</evidence>
<keyword evidence="2" id="KW-1185">Reference proteome</keyword>
<organism evidence="1 2">
    <name type="scientific">Athelia psychrophila</name>
    <dbReference type="NCBI Taxonomy" id="1759441"/>
    <lineage>
        <taxon>Eukaryota</taxon>
        <taxon>Fungi</taxon>
        <taxon>Dikarya</taxon>
        <taxon>Basidiomycota</taxon>
        <taxon>Agaricomycotina</taxon>
        <taxon>Agaricomycetes</taxon>
        <taxon>Agaricomycetidae</taxon>
        <taxon>Atheliales</taxon>
        <taxon>Atheliaceae</taxon>
        <taxon>Athelia</taxon>
    </lineage>
</organism>
<dbReference type="OrthoDB" id="2756261at2759"/>
<dbReference type="EMBL" id="KV417558">
    <property type="protein sequence ID" value="KZP20029.1"/>
    <property type="molecule type" value="Genomic_DNA"/>
</dbReference>
<gene>
    <name evidence="1" type="ORF">FIBSPDRAFT_705374</name>
</gene>
<accession>A0A166INX4</accession>
<dbReference type="STRING" id="436010.A0A166INX4"/>
<name>A0A166INX4_9AGAM</name>
<reference evidence="1 2" key="1">
    <citation type="journal article" date="2016" name="Mol. Biol. Evol.">
        <title>Comparative Genomics of Early-Diverging Mushroom-Forming Fungi Provides Insights into the Origins of Lignocellulose Decay Capabilities.</title>
        <authorList>
            <person name="Nagy L.G."/>
            <person name="Riley R."/>
            <person name="Tritt A."/>
            <person name="Adam C."/>
            <person name="Daum C."/>
            <person name="Floudas D."/>
            <person name="Sun H."/>
            <person name="Yadav J.S."/>
            <person name="Pangilinan J."/>
            <person name="Larsson K.H."/>
            <person name="Matsuura K."/>
            <person name="Barry K."/>
            <person name="Labutti K."/>
            <person name="Kuo R."/>
            <person name="Ohm R.A."/>
            <person name="Bhattacharya S.S."/>
            <person name="Shirouzu T."/>
            <person name="Yoshinaga Y."/>
            <person name="Martin F.M."/>
            <person name="Grigoriev I.V."/>
            <person name="Hibbett D.S."/>
        </authorList>
    </citation>
    <scope>NUCLEOTIDE SEQUENCE [LARGE SCALE GENOMIC DNA]</scope>
    <source>
        <strain evidence="1 2">CBS 109695</strain>
    </source>
</reference>
<sequence length="211" mass="24033">LSVTGLLSKLTSCTQMPLLEMLLFNRAHMFKLENAMHNHVGKLIQRHPDFSKRLRHNVAAALLAPNTGAYVVGAHKKMTARAFQFSILQSPLIISFQAHFEKNLNLLGLTAASRQDIVDWSAFTTEVSNELTQQRSNMKSKIEQSIKNQLDIYSLVDNLLIYDIRPKSAHWGRMAFLRECCATWQLQSGGKKGTFWEYVDKELKGVRETLK</sequence>